<evidence type="ECO:0000313" key="4">
    <source>
        <dbReference type="EMBL" id="PIL34791.1"/>
    </source>
</evidence>
<dbReference type="SUPFAM" id="SSF57756">
    <property type="entry name" value="Retrovirus zinc finger-like domains"/>
    <property type="match status" value="1"/>
</dbReference>
<dbReference type="PROSITE" id="PS50158">
    <property type="entry name" value="ZF_CCHC"/>
    <property type="match status" value="1"/>
</dbReference>
<dbReference type="STRING" id="1077348.A0A2G8SM11"/>
<gene>
    <name evidence="4" type="ORF">GSI_02578</name>
</gene>
<dbReference type="Proteomes" id="UP000230002">
    <property type="component" value="Unassembled WGS sequence"/>
</dbReference>
<dbReference type="GO" id="GO:0003676">
    <property type="term" value="F:nucleic acid binding"/>
    <property type="evidence" value="ECO:0007669"/>
    <property type="project" value="InterPro"/>
</dbReference>
<keyword evidence="2" id="KW-0479">Metal-binding</keyword>
<dbReference type="SMART" id="SM00343">
    <property type="entry name" value="ZnF_C2HC"/>
    <property type="match status" value="1"/>
</dbReference>
<evidence type="ECO:0000256" key="1">
    <source>
        <dbReference type="ARBA" id="ARBA00022664"/>
    </source>
</evidence>
<dbReference type="Pfam" id="PF14223">
    <property type="entry name" value="Retrotran_gag_2"/>
    <property type="match status" value="1"/>
</dbReference>
<dbReference type="EMBL" id="AYKW01000004">
    <property type="protein sequence ID" value="PIL34791.1"/>
    <property type="molecule type" value="Genomic_DNA"/>
</dbReference>
<dbReference type="InterPro" id="IPR001878">
    <property type="entry name" value="Znf_CCHC"/>
</dbReference>
<dbReference type="OrthoDB" id="2799606at2759"/>
<evidence type="ECO:0000259" key="3">
    <source>
        <dbReference type="PROSITE" id="PS50158"/>
    </source>
</evidence>
<keyword evidence="2" id="KW-0863">Zinc-finger</keyword>
<reference evidence="4 5" key="1">
    <citation type="journal article" date="2015" name="Sci. Rep.">
        <title>Chromosome-level genome map provides insights into diverse defense mechanisms in the medicinal fungus Ganoderma sinense.</title>
        <authorList>
            <person name="Zhu Y."/>
            <person name="Xu J."/>
            <person name="Sun C."/>
            <person name="Zhou S."/>
            <person name="Xu H."/>
            <person name="Nelson D.R."/>
            <person name="Qian J."/>
            <person name="Song J."/>
            <person name="Luo H."/>
            <person name="Xiang L."/>
            <person name="Li Y."/>
            <person name="Xu Z."/>
            <person name="Ji A."/>
            <person name="Wang L."/>
            <person name="Lu S."/>
            <person name="Hayward A."/>
            <person name="Sun W."/>
            <person name="Li X."/>
            <person name="Schwartz D.C."/>
            <person name="Wang Y."/>
            <person name="Chen S."/>
        </authorList>
    </citation>
    <scope>NUCLEOTIDE SEQUENCE [LARGE SCALE GENOMIC DNA]</scope>
    <source>
        <strain evidence="4 5">ZZ0214-1</strain>
    </source>
</reference>
<dbReference type="PANTHER" id="PTHR47481:SF7">
    <property type="entry name" value="CCHC-TYPE DOMAIN-CONTAINING PROTEIN"/>
    <property type="match status" value="1"/>
</dbReference>
<dbReference type="PANTHER" id="PTHR47481">
    <property type="match status" value="1"/>
</dbReference>
<dbReference type="Pfam" id="PF00098">
    <property type="entry name" value="zf-CCHC"/>
    <property type="match status" value="1"/>
</dbReference>
<dbReference type="GO" id="GO:0006397">
    <property type="term" value="P:mRNA processing"/>
    <property type="evidence" value="ECO:0007669"/>
    <property type="project" value="UniProtKB-KW"/>
</dbReference>
<name>A0A2G8SM11_9APHY</name>
<organism evidence="4 5">
    <name type="scientific">Ganoderma sinense ZZ0214-1</name>
    <dbReference type="NCBI Taxonomy" id="1077348"/>
    <lineage>
        <taxon>Eukaryota</taxon>
        <taxon>Fungi</taxon>
        <taxon>Dikarya</taxon>
        <taxon>Basidiomycota</taxon>
        <taxon>Agaricomycotina</taxon>
        <taxon>Agaricomycetes</taxon>
        <taxon>Polyporales</taxon>
        <taxon>Polyporaceae</taxon>
        <taxon>Ganoderma</taxon>
    </lineage>
</organism>
<keyword evidence="2" id="KW-0862">Zinc</keyword>
<keyword evidence="5" id="KW-1185">Reference proteome</keyword>
<dbReference type="GO" id="GO:0008270">
    <property type="term" value="F:zinc ion binding"/>
    <property type="evidence" value="ECO:0007669"/>
    <property type="project" value="UniProtKB-KW"/>
</dbReference>
<dbReference type="InterPro" id="IPR036875">
    <property type="entry name" value="Znf_CCHC_sf"/>
</dbReference>
<sequence length="270" mass="30272">MAPSTIARLNDDNYAEWVVGIEALLTRKGLWDVTSAPATDTRPNGSDNTKAVRSWRAKIAEARAEIILNIEPTQYAHVQSTDAHEVWSELRRVHLARGFGTRLAHRRALWRMSKRPDQSMTSYIADVRRAAFRLQEIGASLDDEDRILALTNGLPDSYSQLVVNLDSTPPSDLTLDYVITRLINEESRQLSLTSAPGTSYETALATAMKPRTPLERITCFKCSKKGHYQRDCPQLKNDAEEANMAYAFTAALVPKNRLTNGPVVEEDVTW</sequence>
<proteinExistence type="predicted"/>
<keyword evidence="1" id="KW-0507">mRNA processing</keyword>
<accession>A0A2G8SM11</accession>
<protein>
    <submittedName>
        <fullName evidence="4">Transcription factor</fullName>
    </submittedName>
</protein>
<evidence type="ECO:0000313" key="5">
    <source>
        <dbReference type="Proteomes" id="UP000230002"/>
    </source>
</evidence>
<evidence type="ECO:0000256" key="2">
    <source>
        <dbReference type="PROSITE-ProRule" id="PRU00047"/>
    </source>
</evidence>
<dbReference type="AlphaFoldDB" id="A0A2G8SM11"/>
<comment type="caution">
    <text evidence="4">The sequence shown here is derived from an EMBL/GenBank/DDBJ whole genome shotgun (WGS) entry which is preliminary data.</text>
</comment>
<dbReference type="Gene3D" id="4.10.60.10">
    <property type="entry name" value="Zinc finger, CCHC-type"/>
    <property type="match status" value="1"/>
</dbReference>
<feature type="domain" description="CCHC-type" evidence="3">
    <location>
        <begin position="219"/>
        <end position="234"/>
    </location>
</feature>